<keyword evidence="2" id="KW-1133">Transmembrane helix</keyword>
<sequence length="78" mass="8233">MADTPSPSPKAAAAAEPGSASMPLLRRRGSYTRSMSHAREELRSDASCLAVSWLVFAVLTVAIPAAALTAMPRRAYDT</sequence>
<evidence type="ECO:0000313" key="3">
    <source>
        <dbReference type="EMBL" id="CAD6343778.1"/>
    </source>
</evidence>
<name>A0A811SS94_9POAL</name>
<comment type="caution">
    <text evidence="3">The sequence shown here is derived from an EMBL/GenBank/DDBJ whole genome shotgun (WGS) entry which is preliminary data.</text>
</comment>
<evidence type="ECO:0000256" key="2">
    <source>
        <dbReference type="SAM" id="Phobius"/>
    </source>
</evidence>
<gene>
    <name evidence="3" type="ORF">NCGR_LOCUS67876</name>
</gene>
<proteinExistence type="predicted"/>
<keyword evidence="2" id="KW-0472">Membrane</keyword>
<keyword evidence="2" id="KW-0812">Transmembrane</keyword>
<dbReference type="EMBL" id="CAJGYO010000834">
    <property type="protein sequence ID" value="CAD6343778.1"/>
    <property type="molecule type" value="Genomic_DNA"/>
</dbReference>
<feature type="transmembrane region" description="Helical" evidence="2">
    <location>
        <begin position="50"/>
        <end position="71"/>
    </location>
</feature>
<dbReference type="AlphaFoldDB" id="A0A811SS94"/>
<evidence type="ECO:0000256" key="1">
    <source>
        <dbReference type="SAM" id="MobiDB-lite"/>
    </source>
</evidence>
<feature type="compositionally biased region" description="Low complexity" evidence="1">
    <location>
        <begin position="9"/>
        <end position="21"/>
    </location>
</feature>
<protein>
    <submittedName>
        <fullName evidence="3">Uncharacterized protein</fullName>
    </submittedName>
</protein>
<reference evidence="3" key="1">
    <citation type="submission" date="2020-10" db="EMBL/GenBank/DDBJ databases">
        <authorList>
            <person name="Han B."/>
            <person name="Lu T."/>
            <person name="Zhao Q."/>
            <person name="Huang X."/>
            <person name="Zhao Y."/>
        </authorList>
    </citation>
    <scope>NUCLEOTIDE SEQUENCE</scope>
</reference>
<organism evidence="3 4">
    <name type="scientific">Miscanthus lutarioriparius</name>
    <dbReference type="NCBI Taxonomy" id="422564"/>
    <lineage>
        <taxon>Eukaryota</taxon>
        <taxon>Viridiplantae</taxon>
        <taxon>Streptophyta</taxon>
        <taxon>Embryophyta</taxon>
        <taxon>Tracheophyta</taxon>
        <taxon>Spermatophyta</taxon>
        <taxon>Magnoliopsida</taxon>
        <taxon>Liliopsida</taxon>
        <taxon>Poales</taxon>
        <taxon>Poaceae</taxon>
        <taxon>PACMAD clade</taxon>
        <taxon>Panicoideae</taxon>
        <taxon>Andropogonodae</taxon>
        <taxon>Andropogoneae</taxon>
        <taxon>Saccharinae</taxon>
        <taxon>Miscanthus</taxon>
    </lineage>
</organism>
<keyword evidence="4" id="KW-1185">Reference proteome</keyword>
<accession>A0A811SS94</accession>
<evidence type="ECO:0000313" key="4">
    <source>
        <dbReference type="Proteomes" id="UP000604825"/>
    </source>
</evidence>
<feature type="region of interest" description="Disordered" evidence="1">
    <location>
        <begin position="1"/>
        <end position="26"/>
    </location>
</feature>
<dbReference type="Proteomes" id="UP000604825">
    <property type="component" value="Unassembled WGS sequence"/>
</dbReference>